<evidence type="ECO:0000313" key="1">
    <source>
        <dbReference type="EMBL" id="ONF97416.1"/>
    </source>
</evidence>
<organism evidence="1 2">
    <name type="scientific">Sphingomonas jeddahensis</name>
    <dbReference type="NCBI Taxonomy" id="1915074"/>
    <lineage>
        <taxon>Bacteria</taxon>
        <taxon>Pseudomonadati</taxon>
        <taxon>Pseudomonadota</taxon>
        <taxon>Alphaproteobacteria</taxon>
        <taxon>Sphingomonadales</taxon>
        <taxon>Sphingomonadaceae</taxon>
        <taxon>Sphingomonas</taxon>
    </lineage>
</organism>
<evidence type="ECO:0000313" key="2">
    <source>
        <dbReference type="Proteomes" id="UP000188729"/>
    </source>
</evidence>
<dbReference type="RefSeq" id="WP_076742893.1">
    <property type="nucleotide sequence ID" value="NZ_MPSB01000001.1"/>
</dbReference>
<dbReference type="Proteomes" id="UP000188729">
    <property type="component" value="Unassembled WGS sequence"/>
</dbReference>
<accession>A0A1V2EXM4</accession>
<proteinExistence type="predicted"/>
<keyword evidence="2" id="KW-1185">Reference proteome</keyword>
<dbReference type="AlphaFoldDB" id="A0A1V2EXM4"/>
<dbReference type="OrthoDB" id="7553986at2"/>
<dbReference type="EMBL" id="MPSB01000001">
    <property type="protein sequence ID" value="ONF97416.1"/>
    <property type="molecule type" value="Genomic_DNA"/>
</dbReference>
<name>A0A1V2EXM4_9SPHN</name>
<gene>
    <name evidence="1" type="ORF">SPHI_00450</name>
</gene>
<protein>
    <submittedName>
        <fullName evidence="1">Uncharacterized protein</fullName>
    </submittedName>
</protein>
<comment type="caution">
    <text evidence="1">The sequence shown here is derived from an EMBL/GenBank/DDBJ whole genome shotgun (WGS) entry which is preliminary data.</text>
</comment>
<reference evidence="1 2" key="1">
    <citation type="submission" date="2016-11" db="EMBL/GenBank/DDBJ databases">
        <title>Genome sequence of Sphingomonas jeddahensis G39.</title>
        <authorList>
            <person name="Poehlein A."/>
            <person name="Wuebbeler J.H."/>
            <person name="Steinbuechel A."/>
            <person name="Daniel R."/>
        </authorList>
    </citation>
    <scope>NUCLEOTIDE SEQUENCE [LARGE SCALE GENOMIC DNA]</scope>
    <source>
        <strain evidence="1 2">G39</strain>
    </source>
</reference>
<sequence length="191" mass="21157">MQQMFDAHDEIDFHVLVFAPNSWRASEMAELHRDLGFGFGSTPVSVVPRFMPLAGAASYHLQAALDRNVPGIGHLQLDGSWLILPPGERPPQSTGPTPMQLHNFTDDDGDEYVIFARDWDRAAKIFTAYLDDPNALPGGWIPLTHDHWRTLGLVRHGHQAESRGVEGVGRYTAAGWVILAVDYHRLGLSAP</sequence>